<organism evidence="2 3">
    <name type="scientific">Hibiscus sabdariffa</name>
    <name type="common">roselle</name>
    <dbReference type="NCBI Taxonomy" id="183260"/>
    <lineage>
        <taxon>Eukaryota</taxon>
        <taxon>Viridiplantae</taxon>
        <taxon>Streptophyta</taxon>
        <taxon>Embryophyta</taxon>
        <taxon>Tracheophyta</taxon>
        <taxon>Spermatophyta</taxon>
        <taxon>Magnoliopsida</taxon>
        <taxon>eudicotyledons</taxon>
        <taxon>Gunneridae</taxon>
        <taxon>Pentapetalae</taxon>
        <taxon>rosids</taxon>
        <taxon>malvids</taxon>
        <taxon>Malvales</taxon>
        <taxon>Malvaceae</taxon>
        <taxon>Malvoideae</taxon>
        <taxon>Hibiscus</taxon>
    </lineage>
</organism>
<dbReference type="Proteomes" id="UP001472677">
    <property type="component" value="Unassembled WGS sequence"/>
</dbReference>
<comment type="caution">
    <text evidence="2">The sequence shown here is derived from an EMBL/GenBank/DDBJ whole genome shotgun (WGS) entry which is preliminary data.</text>
</comment>
<accession>A0ABR2EK86</accession>
<evidence type="ECO:0000256" key="1">
    <source>
        <dbReference type="SAM" id="MobiDB-lite"/>
    </source>
</evidence>
<protein>
    <submittedName>
        <fullName evidence="2">Uncharacterized protein</fullName>
    </submittedName>
</protein>
<feature type="region of interest" description="Disordered" evidence="1">
    <location>
        <begin position="1"/>
        <end position="22"/>
    </location>
</feature>
<name>A0ABR2EK86_9ROSI</name>
<proteinExistence type="predicted"/>
<dbReference type="EMBL" id="JBBPBM010000013">
    <property type="protein sequence ID" value="KAK8561587.1"/>
    <property type="molecule type" value="Genomic_DNA"/>
</dbReference>
<sequence>MVGADERSGKERRRRNREIEMERKGKTGMHVCLSRCLRSEGGHNYLLATAAAVDGGVEMSWREEKVVFNADKPTQQLLGMEK</sequence>
<evidence type="ECO:0000313" key="3">
    <source>
        <dbReference type="Proteomes" id="UP001472677"/>
    </source>
</evidence>
<keyword evidence="3" id="KW-1185">Reference proteome</keyword>
<gene>
    <name evidence="2" type="ORF">V6N12_048651</name>
</gene>
<reference evidence="2 3" key="1">
    <citation type="journal article" date="2024" name="G3 (Bethesda)">
        <title>Genome assembly of Hibiscus sabdariffa L. provides insights into metabolisms of medicinal natural products.</title>
        <authorList>
            <person name="Kim T."/>
        </authorList>
    </citation>
    <scope>NUCLEOTIDE SEQUENCE [LARGE SCALE GENOMIC DNA]</scope>
    <source>
        <strain evidence="2">TK-2024</strain>
        <tissue evidence="2">Old leaves</tissue>
    </source>
</reference>
<evidence type="ECO:0000313" key="2">
    <source>
        <dbReference type="EMBL" id="KAK8561587.1"/>
    </source>
</evidence>